<gene>
    <name evidence="2" type="ORF">BLA24_19840</name>
</gene>
<dbReference type="AlphaFoldDB" id="A0A2G1XF78"/>
<dbReference type="SMART" id="SM00530">
    <property type="entry name" value="HTH_XRE"/>
    <property type="match status" value="1"/>
</dbReference>
<keyword evidence="2" id="KW-0238">DNA-binding</keyword>
<dbReference type="OrthoDB" id="4116632at2"/>
<dbReference type="Proteomes" id="UP000222531">
    <property type="component" value="Unassembled WGS sequence"/>
</dbReference>
<dbReference type="Gene3D" id="1.10.260.40">
    <property type="entry name" value="lambda repressor-like DNA-binding domains"/>
    <property type="match status" value="1"/>
</dbReference>
<dbReference type="EMBL" id="NHZO01000151">
    <property type="protein sequence ID" value="PHQ49890.1"/>
    <property type="molecule type" value="Genomic_DNA"/>
</dbReference>
<keyword evidence="3" id="KW-1185">Reference proteome</keyword>
<evidence type="ECO:0000313" key="2">
    <source>
        <dbReference type="EMBL" id="PHQ49890.1"/>
    </source>
</evidence>
<organism evidence="2 3">
    <name type="scientific">Streptomyces cinnamoneus</name>
    <name type="common">Streptoverticillium cinnamoneum</name>
    <dbReference type="NCBI Taxonomy" id="53446"/>
    <lineage>
        <taxon>Bacteria</taxon>
        <taxon>Bacillati</taxon>
        <taxon>Actinomycetota</taxon>
        <taxon>Actinomycetes</taxon>
        <taxon>Kitasatosporales</taxon>
        <taxon>Streptomycetaceae</taxon>
        <taxon>Streptomyces</taxon>
        <taxon>Streptomyces cinnamoneus group</taxon>
    </lineage>
</organism>
<dbReference type="InterPro" id="IPR001387">
    <property type="entry name" value="Cro/C1-type_HTH"/>
</dbReference>
<dbReference type="PROSITE" id="PS50943">
    <property type="entry name" value="HTH_CROC1"/>
    <property type="match status" value="1"/>
</dbReference>
<comment type="caution">
    <text evidence="2">The sequence shown here is derived from an EMBL/GenBank/DDBJ whole genome shotgun (WGS) entry which is preliminary data.</text>
</comment>
<dbReference type="Pfam" id="PF19054">
    <property type="entry name" value="DUF5753"/>
    <property type="match status" value="1"/>
</dbReference>
<dbReference type="Pfam" id="PF13560">
    <property type="entry name" value="HTH_31"/>
    <property type="match status" value="1"/>
</dbReference>
<feature type="domain" description="HTH cro/C1-type" evidence="1">
    <location>
        <begin position="18"/>
        <end position="76"/>
    </location>
</feature>
<evidence type="ECO:0000313" key="3">
    <source>
        <dbReference type="Proteomes" id="UP000222531"/>
    </source>
</evidence>
<reference evidence="2 3" key="1">
    <citation type="journal article" date="2017" name="Biochemistry">
        <title>Identification of the Biosynthetic Pathway for the Antibiotic Bicyclomycin.</title>
        <authorList>
            <person name="Patteson J."/>
            <person name="Cai W."/>
            <person name="Johnson R.A."/>
            <person name="Santa Maria K."/>
            <person name="Li B."/>
        </authorList>
    </citation>
    <scope>NUCLEOTIDE SEQUENCE [LARGE SCALE GENOMIC DNA]</scope>
    <source>
        <strain evidence="2 3">ATCC 21532</strain>
    </source>
</reference>
<sequence length="290" mass="32344">MGQPARRTARRRRLGGALKDAREAAQVSAIEAAQAIHGDNTKISRIETGRHRVTRLELETLLNLYQVKDEQTRDWLIALASEGRKRSWWRQHSDALPPGLKELLTLESDAAKICAFQSQVIPGLLQTREYATAVMAGAEQKQMSTEKLDFFVDLRMNRQQIFQQDNAPSYLCIMPEGVVRQQLGGPKVMAAQLRHLIALNRPPMMTIQVIPFSQGAFTATGGSFVLYSYPDPLDLDVVQVEYLDGALYLEEDETVEKYRSALDGLRAAALSSQQSVDLISSIARDLEGDS</sequence>
<proteinExistence type="predicted"/>
<dbReference type="GO" id="GO:0003677">
    <property type="term" value="F:DNA binding"/>
    <property type="evidence" value="ECO:0007669"/>
    <property type="project" value="UniProtKB-KW"/>
</dbReference>
<dbReference type="RefSeq" id="WP_099200378.1">
    <property type="nucleotide sequence ID" value="NZ_JBIRXA010000014.1"/>
</dbReference>
<accession>A0A2G1XF78</accession>
<dbReference type="SUPFAM" id="SSF47413">
    <property type="entry name" value="lambda repressor-like DNA-binding domains"/>
    <property type="match status" value="1"/>
</dbReference>
<evidence type="ECO:0000259" key="1">
    <source>
        <dbReference type="PROSITE" id="PS50943"/>
    </source>
</evidence>
<dbReference type="InterPro" id="IPR043917">
    <property type="entry name" value="DUF5753"/>
</dbReference>
<protein>
    <submittedName>
        <fullName evidence="2">DNA-binding protein</fullName>
    </submittedName>
</protein>
<dbReference type="InterPro" id="IPR010982">
    <property type="entry name" value="Lambda_DNA-bd_dom_sf"/>
</dbReference>
<dbReference type="CDD" id="cd00093">
    <property type="entry name" value="HTH_XRE"/>
    <property type="match status" value="1"/>
</dbReference>
<name>A0A2G1XF78_STRCJ</name>